<comment type="PTM">
    <text evidence="6">Activated by phosphorylation.</text>
</comment>
<dbReference type="InterPro" id="IPR005841">
    <property type="entry name" value="Alpha-D-phosphohexomutase_SF"/>
</dbReference>
<organism evidence="13 14">
    <name type="scientific">Humitalea rosea</name>
    <dbReference type="NCBI Taxonomy" id="990373"/>
    <lineage>
        <taxon>Bacteria</taxon>
        <taxon>Pseudomonadati</taxon>
        <taxon>Pseudomonadota</taxon>
        <taxon>Alphaproteobacteria</taxon>
        <taxon>Acetobacterales</taxon>
        <taxon>Roseomonadaceae</taxon>
        <taxon>Humitalea</taxon>
    </lineage>
</organism>
<dbReference type="Pfam" id="PF02878">
    <property type="entry name" value="PGM_PMM_I"/>
    <property type="match status" value="1"/>
</dbReference>
<dbReference type="FunFam" id="3.30.310.50:FF:000001">
    <property type="entry name" value="Phosphoglucosamine mutase"/>
    <property type="match status" value="1"/>
</dbReference>
<evidence type="ECO:0000256" key="4">
    <source>
        <dbReference type="ARBA" id="ARBA00022842"/>
    </source>
</evidence>
<evidence type="ECO:0000313" key="14">
    <source>
        <dbReference type="Proteomes" id="UP000249688"/>
    </source>
</evidence>
<evidence type="ECO:0000259" key="12">
    <source>
        <dbReference type="Pfam" id="PF02880"/>
    </source>
</evidence>
<feature type="binding site" description="via phosphate group" evidence="6">
    <location>
        <position position="104"/>
    </location>
    <ligand>
        <name>Mg(2+)</name>
        <dbReference type="ChEBI" id="CHEBI:18420"/>
    </ligand>
</feature>
<evidence type="ECO:0000256" key="3">
    <source>
        <dbReference type="ARBA" id="ARBA00022723"/>
    </source>
</evidence>
<evidence type="ECO:0000313" key="13">
    <source>
        <dbReference type="EMBL" id="PZW43662.1"/>
    </source>
</evidence>
<dbReference type="FunFam" id="3.40.120.10:FF:000003">
    <property type="entry name" value="Phosphoglucosamine mutase"/>
    <property type="match status" value="1"/>
</dbReference>
<dbReference type="GO" id="GO:0005829">
    <property type="term" value="C:cytosol"/>
    <property type="evidence" value="ECO:0007669"/>
    <property type="project" value="TreeGrafter"/>
</dbReference>
<feature type="binding site" evidence="6">
    <location>
        <position position="249"/>
    </location>
    <ligand>
        <name>Mg(2+)</name>
        <dbReference type="ChEBI" id="CHEBI:18420"/>
    </ligand>
</feature>
<name>A0A2W7IDH6_9PROT</name>
<dbReference type="FunFam" id="3.40.120.10:FF:000001">
    <property type="entry name" value="Phosphoglucosamine mutase"/>
    <property type="match status" value="1"/>
</dbReference>
<dbReference type="EC" id="5.4.2.10" evidence="6 8"/>
<dbReference type="GO" id="GO:0000287">
    <property type="term" value="F:magnesium ion binding"/>
    <property type="evidence" value="ECO:0007669"/>
    <property type="project" value="UniProtKB-UniRule"/>
</dbReference>
<dbReference type="SUPFAM" id="SSF55957">
    <property type="entry name" value="Phosphoglucomutase, C-terminal domain"/>
    <property type="match status" value="1"/>
</dbReference>
<evidence type="ECO:0000256" key="7">
    <source>
        <dbReference type="RuleBase" id="RU004326"/>
    </source>
</evidence>
<dbReference type="GO" id="GO:0006048">
    <property type="term" value="P:UDP-N-acetylglucosamine biosynthetic process"/>
    <property type="evidence" value="ECO:0007669"/>
    <property type="project" value="TreeGrafter"/>
</dbReference>
<keyword evidence="2 6" id="KW-0597">Phosphoprotein</keyword>
<dbReference type="PRINTS" id="PR00509">
    <property type="entry name" value="PGMPMM"/>
</dbReference>
<dbReference type="GO" id="GO:0004615">
    <property type="term" value="F:phosphomannomutase activity"/>
    <property type="evidence" value="ECO:0007669"/>
    <property type="project" value="TreeGrafter"/>
</dbReference>
<comment type="function">
    <text evidence="6 8">Catalyzes the conversion of glucosamine-6-phosphate to glucosamine-1-phosphate.</text>
</comment>
<dbReference type="HAMAP" id="MF_01554_B">
    <property type="entry name" value="GlmM_B"/>
    <property type="match status" value="1"/>
</dbReference>
<keyword evidence="14" id="KW-1185">Reference proteome</keyword>
<dbReference type="Pfam" id="PF00408">
    <property type="entry name" value="PGM_PMM_IV"/>
    <property type="match status" value="1"/>
</dbReference>
<dbReference type="EMBL" id="QKYU01000015">
    <property type="protein sequence ID" value="PZW43662.1"/>
    <property type="molecule type" value="Genomic_DNA"/>
</dbReference>
<feature type="active site" description="Phosphoserine intermediate" evidence="6">
    <location>
        <position position="104"/>
    </location>
</feature>
<dbReference type="GO" id="GO:0008966">
    <property type="term" value="F:phosphoglucosamine mutase activity"/>
    <property type="evidence" value="ECO:0007669"/>
    <property type="project" value="UniProtKB-UniRule"/>
</dbReference>
<keyword evidence="5 6" id="KW-0413">Isomerase</keyword>
<dbReference type="InterPro" id="IPR036900">
    <property type="entry name" value="A-D-PHexomutase_C_sf"/>
</dbReference>
<keyword evidence="4 6" id="KW-0460">Magnesium</keyword>
<dbReference type="GO" id="GO:0005975">
    <property type="term" value="P:carbohydrate metabolic process"/>
    <property type="evidence" value="ECO:0007669"/>
    <property type="project" value="InterPro"/>
</dbReference>
<proteinExistence type="inferred from homology"/>
<dbReference type="OrthoDB" id="9803322at2"/>
<dbReference type="Pfam" id="PF02880">
    <property type="entry name" value="PGM_PMM_III"/>
    <property type="match status" value="1"/>
</dbReference>
<evidence type="ECO:0000259" key="11">
    <source>
        <dbReference type="Pfam" id="PF02879"/>
    </source>
</evidence>
<evidence type="ECO:0000256" key="8">
    <source>
        <dbReference type="RuleBase" id="RU004327"/>
    </source>
</evidence>
<evidence type="ECO:0000256" key="5">
    <source>
        <dbReference type="ARBA" id="ARBA00023235"/>
    </source>
</evidence>
<dbReference type="InterPro" id="IPR005846">
    <property type="entry name" value="A-D-PHexomutase_a/b/a-III"/>
</dbReference>
<feature type="domain" description="Alpha-D-phosphohexomutase alpha/beta/alpha" evidence="12">
    <location>
        <begin position="262"/>
        <end position="370"/>
    </location>
</feature>
<dbReference type="Gene3D" id="3.30.310.50">
    <property type="entry name" value="Alpha-D-phosphohexomutase, C-terminal domain"/>
    <property type="match status" value="1"/>
</dbReference>
<feature type="domain" description="Alpha-D-phosphohexomutase alpha/beta/alpha" evidence="10">
    <location>
        <begin position="5"/>
        <end position="135"/>
    </location>
</feature>
<dbReference type="Gene3D" id="3.40.120.10">
    <property type="entry name" value="Alpha-D-Glucose-1,6-Bisphosphate, subunit A, domain 3"/>
    <property type="match status" value="3"/>
</dbReference>
<comment type="cofactor">
    <cofactor evidence="6">
        <name>Mg(2+)</name>
        <dbReference type="ChEBI" id="CHEBI:18420"/>
    </cofactor>
    <text evidence="6">Binds 1 Mg(2+) ion per subunit.</text>
</comment>
<dbReference type="InterPro" id="IPR005843">
    <property type="entry name" value="A-D-PHexomutase_C"/>
</dbReference>
<evidence type="ECO:0000259" key="10">
    <source>
        <dbReference type="Pfam" id="PF02878"/>
    </source>
</evidence>
<dbReference type="NCBIfam" id="NF008139">
    <property type="entry name" value="PRK10887.1"/>
    <property type="match status" value="1"/>
</dbReference>
<dbReference type="InterPro" id="IPR006352">
    <property type="entry name" value="GlmM_bact"/>
</dbReference>
<dbReference type="SUPFAM" id="SSF53738">
    <property type="entry name" value="Phosphoglucomutase, first 3 domains"/>
    <property type="match status" value="3"/>
</dbReference>
<protein>
    <recommendedName>
        <fullName evidence="6 8">Phosphoglucosamine mutase</fullName>
        <ecNumber evidence="6 8">5.4.2.10</ecNumber>
    </recommendedName>
</protein>
<dbReference type="InterPro" id="IPR050060">
    <property type="entry name" value="Phosphoglucosamine_mutase"/>
</dbReference>
<dbReference type="CDD" id="cd05802">
    <property type="entry name" value="GlmM"/>
    <property type="match status" value="1"/>
</dbReference>
<gene>
    <name evidence="6" type="primary">glmM</name>
    <name evidence="13" type="ORF">C8P66_115127</name>
</gene>
<dbReference type="PROSITE" id="PS00710">
    <property type="entry name" value="PGM_PMM"/>
    <property type="match status" value="1"/>
</dbReference>
<comment type="similarity">
    <text evidence="1 6 7">Belongs to the phosphohexose mutase family.</text>
</comment>
<reference evidence="13 14" key="1">
    <citation type="submission" date="2018-06" db="EMBL/GenBank/DDBJ databases">
        <title>Genomic Encyclopedia of Archaeal and Bacterial Type Strains, Phase II (KMG-II): from individual species to whole genera.</title>
        <authorList>
            <person name="Goeker M."/>
        </authorList>
    </citation>
    <scope>NUCLEOTIDE SEQUENCE [LARGE SCALE GENOMIC DNA]</scope>
    <source>
        <strain evidence="13 14">DSM 24525</strain>
    </source>
</reference>
<dbReference type="RefSeq" id="WP_111398928.1">
    <property type="nucleotide sequence ID" value="NZ_QKYU01000015.1"/>
</dbReference>
<evidence type="ECO:0000256" key="2">
    <source>
        <dbReference type="ARBA" id="ARBA00022553"/>
    </source>
</evidence>
<keyword evidence="3 6" id="KW-0479">Metal-binding</keyword>
<dbReference type="PANTHER" id="PTHR42946:SF1">
    <property type="entry name" value="PHOSPHOGLUCOMUTASE (ALPHA-D-GLUCOSE-1,6-BISPHOSPHATE-DEPENDENT)"/>
    <property type="match status" value="1"/>
</dbReference>
<evidence type="ECO:0000259" key="9">
    <source>
        <dbReference type="Pfam" id="PF00408"/>
    </source>
</evidence>
<dbReference type="PANTHER" id="PTHR42946">
    <property type="entry name" value="PHOSPHOHEXOSE MUTASE"/>
    <property type="match status" value="1"/>
</dbReference>
<sequence length="456" mass="48112">MQTTRRLFGTDGIRGVANRAPMDAATALTLGQAAGRFFNRGTHRHRVVIGKDTRLSGYMLEPALTAGFVGAGMDVVLVGPLPTPAIALLTRSLRADLGVMISASHNPFEDNGIKLFGPDGLKLTDEQEAGIEALMGSDLTCALVSASRLGRASRLDDAPGRYIEAAKASFPKRLSLEKMRIVVDCAHGAAYKVAPTVLWELGAEVVAVGTAPDGFNINKDCGSTAPRRLAEMVIERRADLGIALDGDADRLVLADEKGQIVDGDQILALVGQSWAKQGRLTGGAVVATVMSNLGLERYLAAENIGLKRTRVGDRYVSERMREDGCNVGGEQSGHLILSDFGTTGDGLVAALQVLAVLAEDGRPASETCRRFEPLPQRLVNVRHSGGSPLADPVVKAAIAAAEERLGSRGRVLIRASGTEPVIRVMAEAEDEAMVEATVEELAATIRARAAVPEPAA</sequence>
<evidence type="ECO:0000256" key="6">
    <source>
        <dbReference type="HAMAP-Rule" id="MF_01554"/>
    </source>
</evidence>
<dbReference type="InterPro" id="IPR005845">
    <property type="entry name" value="A-D-PHexomutase_a/b/a-II"/>
</dbReference>
<dbReference type="Proteomes" id="UP000249688">
    <property type="component" value="Unassembled WGS sequence"/>
</dbReference>
<dbReference type="InterPro" id="IPR016066">
    <property type="entry name" value="A-D-PHexomutase_CS"/>
</dbReference>
<feature type="domain" description="Alpha-D-phosphohexomutase C-terminal" evidence="9">
    <location>
        <begin position="378"/>
        <end position="443"/>
    </location>
</feature>
<comment type="catalytic activity">
    <reaction evidence="6 8">
        <text>alpha-D-glucosamine 1-phosphate = D-glucosamine 6-phosphate</text>
        <dbReference type="Rhea" id="RHEA:23424"/>
        <dbReference type="ChEBI" id="CHEBI:58516"/>
        <dbReference type="ChEBI" id="CHEBI:58725"/>
        <dbReference type="EC" id="5.4.2.10"/>
    </reaction>
</comment>
<comment type="caution">
    <text evidence="13">The sequence shown here is derived from an EMBL/GenBank/DDBJ whole genome shotgun (WGS) entry which is preliminary data.</text>
</comment>
<evidence type="ECO:0000256" key="1">
    <source>
        <dbReference type="ARBA" id="ARBA00010231"/>
    </source>
</evidence>
<accession>A0A2W7IDH6</accession>
<feature type="binding site" evidence="6">
    <location>
        <position position="245"/>
    </location>
    <ligand>
        <name>Mg(2+)</name>
        <dbReference type="ChEBI" id="CHEBI:18420"/>
    </ligand>
</feature>
<feature type="binding site" evidence="6">
    <location>
        <position position="247"/>
    </location>
    <ligand>
        <name>Mg(2+)</name>
        <dbReference type="ChEBI" id="CHEBI:18420"/>
    </ligand>
</feature>
<dbReference type="AlphaFoldDB" id="A0A2W7IDH6"/>
<feature type="modified residue" description="Phosphoserine" evidence="6">
    <location>
        <position position="104"/>
    </location>
</feature>
<dbReference type="InterPro" id="IPR016055">
    <property type="entry name" value="A-D-PHexomutase_a/b/a-I/II/III"/>
</dbReference>
<dbReference type="NCBIfam" id="TIGR01455">
    <property type="entry name" value="glmM"/>
    <property type="match status" value="1"/>
</dbReference>
<dbReference type="InterPro" id="IPR005844">
    <property type="entry name" value="A-D-PHexomutase_a/b/a-I"/>
</dbReference>
<feature type="domain" description="Alpha-D-phosphohexomutase alpha/beta/alpha" evidence="11">
    <location>
        <begin position="161"/>
        <end position="258"/>
    </location>
</feature>
<dbReference type="GO" id="GO:0009252">
    <property type="term" value="P:peptidoglycan biosynthetic process"/>
    <property type="evidence" value="ECO:0007669"/>
    <property type="project" value="UniProtKB-ARBA"/>
</dbReference>
<dbReference type="Pfam" id="PF02879">
    <property type="entry name" value="PGM_PMM_II"/>
    <property type="match status" value="1"/>
</dbReference>